<keyword evidence="2 5" id="KW-0812">Transmembrane</keyword>
<dbReference type="InterPro" id="IPR036465">
    <property type="entry name" value="vWFA_dom_sf"/>
</dbReference>
<dbReference type="InterPro" id="IPR050768">
    <property type="entry name" value="UPF0353/GerABKA_families"/>
</dbReference>
<organism evidence="7 8">
    <name type="scientific">Candidatus Fervidibacter sacchari</name>
    <dbReference type="NCBI Taxonomy" id="1448929"/>
    <lineage>
        <taxon>Bacteria</taxon>
        <taxon>Candidatus Fervidibacterota</taxon>
        <taxon>Candidatus Fervidibacter</taxon>
    </lineage>
</organism>
<dbReference type="PANTHER" id="PTHR22550:SF5">
    <property type="entry name" value="LEUCINE ZIPPER PROTEIN 4"/>
    <property type="match status" value="1"/>
</dbReference>
<accession>A0ABT2EPZ2</accession>
<evidence type="ECO:0000256" key="1">
    <source>
        <dbReference type="ARBA" id="ARBA00022475"/>
    </source>
</evidence>
<dbReference type="SMART" id="SM00327">
    <property type="entry name" value="VWA"/>
    <property type="match status" value="1"/>
</dbReference>
<dbReference type="EMBL" id="JANUCP010000004">
    <property type="protein sequence ID" value="MCS3920039.1"/>
    <property type="molecule type" value="Genomic_DNA"/>
</dbReference>
<comment type="caution">
    <text evidence="7">The sequence shown here is derived from an EMBL/GenBank/DDBJ whole genome shotgun (WGS) entry which is preliminary data.</text>
</comment>
<protein>
    <submittedName>
        <fullName evidence="7">Ca-activated chloride channel family protein</fullName>
    </submittedName>
</protein>
<evidence type="ECO:0000256" key="5">
    <source>
        <dbReference type="SAM" id="Phobius"/>
    </source>
</evidence>
<evidence type="ECO:0000256" key="3">
    <source>
        <dbReference type="ARBA" id="ARBA00022989"/>
    </source>
</evidence>
<sequence>MMSLTFAQFWLALIVAAVWVAVVWRRKPSAFPYPNIRLFGKGIKDWRQNLARALRWLGIISLLVAIARPQLVRWEEVRTEGIDIVITLDISGSMTATDFLPNRMEAAKRVIRNFVELLKQKRGGDRLGLVVFAAESYTQCPLTDDYEFFLEALNQVQNAREGIVEDGTAIGDGLIVALRRLQNSPAKSKVVILLSDGMNNAGQVQPRDAARIAAAMGVRVYTIGIGTTTGTVSWQDPLTGRTQVGRVAGFDEPLLREIAQRTDGAYFYAADRSTLESILRYILQLETTPLVVRKEQKRTELAIWFVAFALACLLVEALLVHSLWRRVP</sequence>
<dbReference type="SUPFAM" id="SSF53300">
    <property type="entry name" value="vWA-like"/>
    <property type="match status" value="1"/>
</dbReference>
<keyword evidence="8" id="KW-1185">Reference proteome</keyword>
<dbReference type="InterPro" id="IPR002035">
    <property type="entry name" value="VWF_A"/>
</dbReference>
<dbReference type="Gene3D" id="3.40.50.410">
    <property type="entry name" value="von Willebrand factor, type A domain"/>
    <property type="match status" value="1"/>
</dbReference>
<feature type="domain" description="VWFA" evidence="6">
    <location>
        <begin position="83"/>
        <end position="282"/>
    </location>
</feature>
<name>A0ABT2EPZ2_9BACT</name>
<evidence type="ECO:0000256" key="4">
    <source>
        <dbReference type="ARBA" id="ARBA00023136"/>
    </source>
</evidence>
<evidence type="ECO:0000313" key="8">
    <source>
        <dbReference type="Proteomes" id="UP001204798"/>
    </source>
</evidence>
<dbReference type="Pfam" id="PF00092">
    <property type="entry name" value="VWA"/>
    <property type="match status" value="1"/>
</dbReference>
<evidence type="ECO:0000313" key="7">
    <source>
        <dbReference type="EMBL" id="MCS3920039.1"/>
    </source>
</evidence>
<dbReference type="PANTHER" id="PTHR22550">
    <property type="entry name" value="SPORE GERMINATION PROTEIN"/>
    <property type="match status" value="1"/>
</dbReference>
<feature type="transmembrane region" description="Helical" evidence="5">
    <location>
        <begin position="301"/>
        <end position="324"/>
    </location>
</feature>
<reference evidence="7 8" key="1">
    <citation type="submission" date="2022-08" db="EMBL/GenBank/DDBJ databases">
        <title>Bacterial and archaeal communities from various locations to study Microbial Dark Matter (Phase II).</title>
        <authorList>
            <person name="Stepanauskas R."/>
        </authorList>
    </citation>
    <scope>NUCLEOTIDE SEQUENCE [LARGE SCALE GENOMIC DNA]</scope>
    <source>
        <strain evidence="7 8">PD1</strain>
    </source>
</reference>
<dbReference type="PROSITE" id="PS50234">
    <property type="entry name" value="VWFA"/>
    <property type="match status" value="1"/>
</dbReference>
<gene>
    <name evidence="7" type="ORF">M2350_002456</name>
</gene>
<proteinExistence type="predicted"/>
<evidence type="ECO:0000256" key="2">
    <source>
        <dbReference type="ARBA" id="ARBA00022692"/>
    </source>
</evidence>
<keyword evidence="3 5" id="KW-1133">Transmembrane helix</keyword>
<dbReference type="RefSeq" id="WP_259097204.1">
    <property type="nucleotide sequence ID" value="NZ_CP130454.1"/>
</dbReference>
<keyword evidence="4 5" id="KW-0472">Membrane</keyword>
<dbReference type="Proteomes" id="UP001204798">
    <property type="component" value="Unassembled WGS sequence"/>
</dbReference>
<keyword evidence="1" id="KW-1003">Cell membrane</keyword>
<evidence type="ECO:0000259" key="6">
    <source>
        <dbReference type="PROSITE" id="PS50234"/>
    </source>
</evidence>